<dbReference type="PANTHER" id="PTHR46268">
    <property type="entry name" value="STRESS RESPONSE PROTEIN NHAX"/>
    <property type="match status" value="1"/>
</dbReference>
<proteinExistence type="inferred from homology"/>
<feature type="domain" description="UspA" evidence="4">
    <location>
        <begin position="159"/>
        <end position="299"/>
    </location>
</feature>
<dbReference type="EMBL" id="CP001826">
    <property type="protein sequence ID" value="ACZ43436.1"/>
    <property type="molecule type" value="Genomic_DNA"/>
</dbReference>
<dbReference type="InterPro" id="IPR006016">
    <property type="entry name" value="UspA"/>
</dbReference>
<dbReference type="KEGG" id="ttr:Tter_2547"/>
<dbReference type="PRINTS" id="PR01438">
    <property type="entry name" value="UNVRSLSTRESS"/>
</dbReference>
<dbReference type="InterPro" id="IPR006015">
    <property type="entry name" value="Universal_stress_UspA"/>
</dbReference>
<organism evidence="5 6">
    <name type="scientific">Thermobaculum terrenum (strain ATCC BAA-798 / CCMEE 7001 / YNP1)</name>
    <dbReference type="NCBI Taxonomy" id="525904"/>
    <lineage>
        <taxon>Bacteria</taxon>
        <taxon>Bacillati</taxon>
        <taxon>Chloroflexota</taxon>
        <taxon>Chloroflexia</taxon>
        <taxon>Candidatus Thermobaculales</taxon>
        <taxon>Candidatus Thermobaculaceae</taxon>
        <taxon>Thermobaculum</taxon>
    </lineage>
</organism>
<dbReference type="STRING" id="525904.Tter_2547"/>
<dbReference type="CDD" id="cd00293">
    <property type="entry name" value="USP-like"/>
    <property type="match status" value="2"/>
</dbReference>
<evidence type="ECO:0000256" key="2">
    <source>
        <dbReference type="ARBA" id="ARBA00022741"/>
    </source>
</evidence>
<keyword evidence="2" id="KW-0547">Nucleotide-binding</keyword>
<gene>
    <name evidence="5" type="ordered locus">Tter_2547</name>
</gene>
<dbReference type="eggNOG" id="COG0589">
    <property type="taxonomic scope" value="Bacteria"/>
</dbReference>
<dbReference type="SUPFAM" id="SSF52402">
    <property type="entry name" value="Adenine nucleotide alpha hydrolases-like"/>
    <property type="match status" value="2"/>
</dbReference>
<evidence type="ECO:0000313" key="5">
    <source>
        <dbReference type="EMBL" id="ACZ43436.1"/>
    </source>
</evidence>
<evidence type="ECO:0000256" key="1">
    <source>
        <dbReference type="ARBA" id="ARBA00008791"/>
    </source>
</evidence>
<evidence type="ECO:0000259" key="4">
    <source>
        <dbReference type="Pfam" id="PF00582"/>
    </source>
</evidence>
<reference evidence="6" key="1">
    <citation type="journal article" date="2010" name="Stand. Genomic Sci.">
        <title>Complete genome sequence of 'Thermobaculum terrenum' type strain (YNP1).</title>
        <authorList>
            <person name="Kiss H."/>
            <person name="Cleland D."/>
            <person name="Lapidus A."/>
            <person name="Lucas S."/>
            <person name="Glavina Del Rio T."/>
            <person name="Nolan M."/>
            <person name="Tice H."/>
            <person name="Han C."/>
            <person name="Goodwin L."/>
            <person name="Pitluck S."/>
            <person name="Liolios K."/>
            <person name="Ivanova N."/>
            <person name="Mavromatis K."/>
            <person name="Ovchinnikova G."/>
            <person name="Pati A."/>
            <person name="Chen A."/>
            <person name="Palaniappan K."/>
            <person name="Land M."/>
            <person name="Hauser L."/>
            <person name="Chang Y."/>
            <person name="Jeffries C."/>
            <person name="Lu M."/>
            <person name="Brettin T."/>
            <person name="Detter J."/>
            <person name="Goker M."/>
            <person name="Tindall B."/>
            <person name="Beck B."/>
            <person name="McDermott T."/>
            <person name="Woyke T."/>
            <person name="Bristow J."/>
            <person name="Eisen J."/>
            <person name="Markowitz V."/>
            <person name="Hugenholtz P."/>
            <person name="Kyrpides N."/>
            <person name="Klenk H."/>
            <person name="Cheng J."/>
        </authorList>
    </citation>
    <scope>NUCLEOTIDE SEQUENCE [LARGE SCALE GENOMIC DNA]</scope>
    <source>
        <strain evidence="6">ATCC BAA-798 / YNP1</strain>
    </source>
</reference>
<dbReference type="Pfam" id="PF00582">
    <property type="entry name" value="Usp"/>
    <property type="match status" value="2"/>
</dbReference>
<evidence type="ECO:0000256" key="3">
    <source>
        <dbReference type="ARBA" id="ARBA00022840"/>
    </source>
</evidence>
<accession>D1CI65</accession>
<evidence type="ECO:0000313" key="6">
    <source>
        <dbReference type="Proteomes" id="UP000000323"/>
    </source>
</evidence>
<dbReference type="PANTHER" id="PTHR46268:SF27">
    <property type="entry name" value="UNIVERSAL STRESS PROTEIN RV2623"/>
    <property type="match status" value="1"/>
</dbReference>
<dbReference type="GO" id="GO:0005524">
    <property type="term" value="F:ATP binding"/>
    <property type="evidence" value="ECO:0007669"/>
    <property type="project" value="UniProtKB-KW"/>
</dbReference>
<comment type="similarity">
    <text evidence="1">Belongs to the universal stress protein A family.</text>
</comment>
<dbReference type="RefSeq" id="WP_012876467.1">
    <property type="nucleotide sequence ID" value="NC_013526.1"/>
</dbReference>
<dbReference type="Gene3D" id="3.40.50.620">
    <property type="entry name" value="HUPs"/>
    <property type="match status" value="2"/>
</dbReference>
<sequence>MEALNTEPIRKLLVPLDGSLAAEQALPYAEALARRSGAGVILLRAVPEPRGVPDPIEAHLREVHEANEYLAEVASRLAAGEIQVETSVPLGDAVRWIAEEAQLRQADLIVMATHGRTGIGRWLYGSVAEGVLTRSTVPILMVRAWQMQPRWEALAHAPRILVPLDGSAFAEEALPVARRLADALGGELALVRAVYPPSATLAQEWMVASYLAEELETREQEAEAYLAEIARRLASEGRETEIYVKVGGPVGVIEAVASECEAALVVMATHGRTGASRLVLGSVAHAMLLRSQVPIVLTRPQHLRRD</sequence>
<keyword evidence="6" id="KW-1185">Reference proteome</keyword>
<keyword evidence="3" id="KW-0067">ATP-binding</keyword>
<dbReference type="OrthoDB" id="1522603at2"/>
<feature type="domain" description="UspA" evidence="4">
    <location>
        <begin position="9"/>
        <end position="143"/>
    </location>
</feature>
<name>D1CI65_THET1</name>
<protein>
    <submittedName>
        <fullName evidence="5">UspA domain protein</fullName>
    </submittedName>
</protein>
<dbReference type="InterPro" id="IPR014729">
    <property type="entry name" value="Rossmann-like_a/b/a_fold"/>
</dbReference>
<dbReference type="HOGENOM" id="CLU_049301_2_1_0"/>
<dbReference type="AlphaFoldDB" id="D1CI65"/>
<dbReference type="Proteomes" id="UP000000323">
    <property type="component" value="Chromosome 2"/>
</dbReference>